<dbReference type="InterPro" id="IPR023468">
    <property type="entry name" value="Riboflavin_kinase"/>
</dbReference>
<dbReference type="AlphaFoldDB" id="A0A918XU44"/>
<dbReference type="Gene3D" id="3.40.50.620">
    <property type="entry name" value="HUPs"/>
    <property type="match status" value="1"/>
</dbReference>
<comment type="pathway">
    <text evidence="2 15">Cofactor biosynthesis; FAD biosynthesis; FAD from FMN: step 1/1.</text>
</comment>
<dbReference type="InterPro" id="IPR023465">
    <property type="entry name" value="Riboflavin_kinase_dom_sf"/>
</dbReference>
<dbReference type="InterPro" id="IPR015865">
    <property type="entry name" value="Riboflavin_kinase_bac/euk"/>
</dbReference>
<comment type="similarity">
    <text evidence="15">Belongs to the ribF family.</text>
</comment>
<keyword evidence="11 15" id="KW-0067">ATP-binding</keyword>
<reference evidence="17" key="1">
    <citation type="journal article" date="2014" name="Int. J. Syst. Evol. Microbiol.">
        <title>Complete genome sequence of Corynebacterium casei LMG S-19264T (=DSM 44701T), isolated from a smear-ripened cheese.</title>
        <authorList>
            <consortium name="US DOE Joint Genome Institute (JGI-PGF)"/>
            <person name="Walter F."/>
            <person name="Albersmeier A."/>
            <person name="Kalinowski J."/>
            <person name="Ruckert C."/>
        </authorList>
    </citation>
    <scope>NUCLEOTIDE SEQUENCE</scope>
    <source>
        <strain evidence="17">KCTC 42651</strain>
    </source>
</reference>
<dbReference type="SMART" id="SM00904">
    <property type="entry name" value="Flavokinase"/>
    <property type="match status" value="1"/>
</dbReference>
<name>A0A918XU44_9PROT</name>
<evidence type="ECO:0000256" key="9">
    <source>
        <dbReference type="ARBA" id="ARBA00022777"/>
    </source>
</evidence>
<comment type="caution">
    <text evidence="17">The sequence shown here is derived from an EMBL/GenBank/DDBJ whole genome shotgun (WGS) entry which is preliminary data.</text>
</comment>
<feature type="domain" description="Riboflavin kinase" evidence="16">
    <location>
        <begin position="184"/>
        <end position="313"/>
    </location>
</feature>
<evidence type="ECO:0000313" key="17">
    <source>
        <dbReference type="EMBL" id="GHD56445.1"/>
    </source>
</evidence>
<keyword evidence="7 15" id="KW-0548">Nucleotidyltransferase</keyword>
<comment type="catalytic activity">
    <reaction evidence="13 15">
        <text>riboflavin + ATP = FMN + ADP + H(+)</text>
        <dbReference type="Rhea" id="RHEA:14357"/>
        <dbReference type="ChEBI" id="CHEBI:15378"/>
        <dbReference type="ChEBI" id="CHEBI:30616"/>
        <dbReference type="ChEBI" id="CHEBI:57986"/>
        <dbReference type="ChEBI" id="CHEBI:58210"/>
        <dbReference type="ChEBI" id="CHEBI:456216"/>
        <dbReference type="EC" id="2.7.1.26"/>
    </reaction>
</comment>
<protein>
    <recommendedName>
        <fullName evidence="15">Riboflavin biosynthesis protein</fullName>
    </recommendedName>
    <domain>
        <recommendedName>
            <fullName evidence="15">Riboflavin kinase</fullName>
            <ecNumber evidence="15">2.7.1.26</ecNumber>
        </recommendedName>
        <alternativeName>
            <fullName evidence="15">Flavokinase</fullName>
        </alternativeName>
    </domain>
    <domain>
        <recommendedName>
            <fullName evidence="15">FMN adenylyltransferase</fullName>
            <ecNumber evidence="15">2.7.7.2</ecNumber>
        </recommendedName>
        <alternativeName>
            <fullName evidence="15">FAD pyrophosphorylase</fullName>
        </alternativeName>
        <alternativeName>
            <fullName evidence="15">FAD synthase</fullName>
        </alternativeName>
    </domain>
</protein>
<keyword evidence="12" id="KW-0511">Multifunctional enzyme</keyword>
<dbReference type="Gene3D" id="2.40.30.30">
    <property type="entry name" value="Riboflavin kinase-like"/>
    <property type="match status" value="1"/>
</dbReference>
<dbReference type="GO" id="GO:0009231">
    <property type="term" value="P:riboflavin biosynthetic process"/>
    <property type="evidence" value="ECO:0007669"/>
    <property type="project" value="InterPro"/>
</dbReference>
<evidence type="ECO:0000256" key="12">
    <source>
        <dbReference type="ARBA" id="ARBA00023268"/>
    </source>
</evidence>
<keyword evidence="18" id="KW-1185">Reference proteome</keyword>
<dbReference type="GO" id="GO:0008531">
    <property type="term" value="F:riboflavin kinase activity"/>
    <property type="evidence" value="ECO:0007669"/>
    <property type="project" value="UniProtKB-UniRule"/>
</dbReference>
<keyword evidence="4 15" id="KW-0285">Flavoprotein</keyword>
<dbReference type="PANTHER" id="PTHR22749:SF6">
    <property type="entry name" value="RIBOFLAVIN KINASE"/>
    <property type="match status" value="1"/>
</dbReference>
<comment type="function">
    <text evidence="1">Catalyzes the phosphorylation of riboflavin to FMN followed by the adenylation of FMN to FAD.</text>
</comment>
<proteinExistence type="inferred from homology"/>
<dbReference type="PANTHER" id="PTHR22749">
    <property type="entry name" value="RIBOFLAVIN KINASE/FMN ADENYLYLTRANSFERASE"/>
    <property type="match status" value="1"/>
</dbReference>
<dbReference type="NCBIfam" id="TIGR00083">
    <property type="entry name" value="ribF"/>
    <property type="match status" value="1"/>
</dbReference>
<dbReference type="EC" id="2.7.7.2" evidence="15"/>
<evidence type="ECO:0000256" key="4">
    <source>
        <dbReference type="ARBA" id="ARBA00022630"/>
    </source>
</evidence>
<dbReference type="GO" id="GO:0009398">
    <property type="term" value="P:FMN biosynthetic process"/>
    <property type="evidence" value="ECO:0007669"/>
    <property type="project" value="UniProtKB-UniRule"/>
</dbReference>
<comment type="catalytic activity">
    <reaction evidence="14 15">
        <text>FMN + ATP + H(+) = FAD + diphosphate</text>
        <dbReference type="Rhea" id="RHEA:17237"/>
        <dbReference type="ChEBI" id="CHEBI:15378"/>
        <dbReference type="ChEBI" id="CHEBI:30616"/>
        <dbReference type="ChEBI" id="CHEBI:33019"/>
        <dbReference type="ChEBI" id="CHEBI:57692"/>
        <dbReference type="ChEBI" id="CHEBI:58210"/>
        <dbReference type="EC" id="2.7.7.2"/>
    </reaction>
</comment>
<dbReference type="InterPro" id="IPR002606">
    <property type="entry name" value="Riboflavin_kinase_bac"/>
</dbReference>
<dbReference type="GO" id="GO:0006747">
    <property type="term" value="P:FAD biosynthetic process"/>
    <property type="evidence" value="ECO:0007669"/>
    <property type="project" value="UniProtKB-UniRule"/>
</dbReference>
<reference evidence="17" key="2">
    <citation type="submission" date="2020-09" db="EMBL/GenBank/DDBJ databases">
        <authorList>
            <person name="Sun Q."/>
            <person name="Kim S."/>
        </authorList>
    </citation>
    <scope>NUCLEOTIDE SEQUENCE</scope>
    <source>
        <strain evidence="17">KCTC 42651</strain>
    </source>
</reference>
<evidence type="ECO:0000256" key="10">
    <source>
        <dbReference type="ARBA" id="ARBA00022827"/>
    </source>
</evidence>
<gene>
    <name evidence="17" type="ORF">GCM10017083_36400</name>
</gene>
<evidence type="ECO:0000256" key="14">
    <source>
        <dbReference type="ARBA" id="ARBA00049494"/>
    </source>
</evidence>
<evidence type="ECO:0000256" key="5">
    <source>
        <dbReference type="ARBA" id="ARBA00022643"/>
    </source>
</evidence>
<sequence>MEIVRALDAVEPRHRGAVAAIGNFDGVHLGHRAVIGEAARIAGDLHAPLAVLTFEPHPRMFFQPDAAPFRLSTSEGRASKLEELGVDLLFELPFDDAFAHVTAESFVDDVLHDALGLRHVVVGYDFNFGHRRRGTPDMLIERAGHLGFGATKVAAVHESDGAVYSSSRIRQCLTEGDPRGAASLLGAPWEIDATVEEGDRRGRTIGFPTANLRLGDLICPRLGVYAVRAALADGEGGTGGWMAGVANLGVRPTVNDRGVLLEVHLFDRSIDLYGHRLRVRLVDFIRPERKFGGLDELKAQIAADAARAREILGT</sequence>
<dbReference type="InterPro" id="IPR014729">
    <property type="entry name" value="Rossmann-like_a/b/a_fold"/>
</dbReference>
<keyword evidence="8 15" id="KW-0547">Nucleotide-binding</keyword>
<dbReference type="Pfam" id="PF01687">
    <property type="entry name" value="Flavokinase"/>
    <property type="match status" value="1"/>
</dbReference>
<dbReference type="NCBIfam" id="NF004160">
    <property type="entry name" value="PRK05627.1-3"/>
    <property type="match status" value="1"/>
</dbReference>
<dbReference type="Pfam" id="PF06574">
    <property type="entry name" value="FAD_syn"/>
    <property type="match status" value="1"/>
</dbReference>
<dbReference type="FunFam" id="3.40.50.620:FF:000021">
    <property type="entry name" value="Riboflavin biosynthesis protein"/>
    <property type="match status" value="1"/>
</dbReference>
<dbReference type="CDD" id="cd02064">
    <property type="entry name" value="FAD_synthetase_N"/>
    <property type="match status" value="1"/>
</dbReference>
<evidence type="ECO:0000256" key="11">
    <source>
        <dbReference type="ARBA" id="ARBA00022840"/>
    </source>
</evidence>
<dbReference type="SUPFAM" id="SSF52374">
    <property type="entry name" value="Nucleotidylyl transferase"/>
    <property type="match status" value="1"/>
</dbReference>
<dbReference type="RefSeq" id="WP_189992283.1">
    <property type="nucleotide sequence ID" value="NZ_BMZS01000009.1"/>
</dbReference>
<comment type="pathway">
    <text evidence="3 15">Cofactor biosynthesis; FMN biosynthesis; FMN from riboflavin (ATP route): step 1/1.</text>
</comment>
<evidence type="ECO:0000256" key="15">
    <source>
        <dbReference type="PIRNR" id="PIRNR004491"/>
    </source>
</evidence>
<dbReference type="GO" id="GO:0005524">
    <property type="term" value="F:ATP binding"/>
    <property type="evidence" value="ECO:0007669"/>
    <property type="project" value="UniProtKB-UniRule"/>
</dbReference>
<evidence type="ECO:0000259" key="16">
    <source>
        <dbReference type="SMART" id="SM00904"/>
    </source>
</evidence>
<organism evidence="17 18">
    <name type="scientific">Thalassobaculum fulvum</name>
    <dbReference type="NCBI Taxonomy" id="1633335"/>
    <lineage>
        <taxon>Bacteria</taxon>
        <taxon>Pseudomonadati</taxon>
        <taxon>Pseudomonadota</taxon>
        <taxon>Alphaproteobacteria</taxon>
        <taxon>Rhodospirillales</taxon>
        <taxon>Thalassobaculaceae</taxon>
        <taxon>Thalassobaculum</taxon>
    </lineage>
</organism>
<evidence type="ECO:0000256" key="1">
    <source>
        <dbReference type="ARBA" id="ARBA00002121"/>
    </source>
</evidence>
<accession>A0A918XU44</accession>
<dbReference type="Proteomes" id="UP000630353">
    <property type="component" value="Unassembled WGS sequence"/>
</dbReference>
<keyword evidence="10 15" id="KW-0274">FAD</keyword>
<dbReference type="NCBIfam" id="TIGR00125">
    <property type="entry name" value="cyt_tran_rel"/>
    <property type="match status" value="1"/>
</dbReference>
<evidence type="ECO:0000256" key="7">
    <source>
        <dbReference type="ARBA" id="ARBA00022695"/>
    </source>
</evidence>
<evidence type="ECO:0000256" key="8">
    <source>
        <dbReference type="ARBA" id="ARBA00022741"/>
    </source>
</evidence>
<evidence type="ECO:0000256" key="2">
    <source>
        <dbReference type="ARBA" id="ARBA00004726"/>
    </source>
</evidence>
<dbReference type="EMBL" id="BMZS01000009">
    <property type="protein sequence ID" value="GHD56445.1"/>
    <property type="molecule type" value="Genomic_DNA"/>
</dbReference>
<evidence type="ECO:0000256" key="13">
    <source>
        <dbReference type="ARBA" id="ARBA00047880"/>
    </source>
</evidence>
<keyword evidence="9 15" id="KW-0418">Kinase</keyword>
<evidence type="ECO:0000313" key="18">
    <source>
        <dbReference type="Proteomes" id="UP000630353"/>
    </source>
</evidence>
<dbReference type="GO" id="GO:0003919">
    <property type="term" value="F:FMN adenylyltransferase activity"/>
    <property type="evidence" value="ECO:0007669"/>
    <property type="project" value="UniProtKB-UniRule"/>
</dbReference>
<dbReference type="InterPro" id="IPR004821">
    <property type="entry name" value="Cyt_trans-like"/>
</dbReference>
<evidence type="ECO:0000256" key="6">
    <source>
        <dbReference type="ARBA" id="ARBA00022679"/>
    </source>
</evidence>
<keyword evidence="6 15" id="KW-0808">Transferase</keyword>
<dbReference type="PIRSF" id="PIRSF004491">
    <property type="entry name" value="FAD_Synth"/>
    <property type="match status" value="1"/>
</dbReference>
<dbReference type="InterPro" id="IPR015864">
    <property type="entry name" value="FAD_synthase"/>
</dbReference>
<keyword evidence="5 15" id="KW-0288">FMN</keyword>
<evidence type="ECO:0000256" key="3">
    <source>
        <dbReference type="ARBA" id="ARBA00005201"/>
    </source>
</evidence>
<dbReference type="SUPFAM" id="SSF82114">
    <property type="entry name" value="Riboflavin kinase-like"/>
    <property type="match status" value="1"/>
</dbReference>
<dbReference type="EC" id="2.7.1.26" evidence="15"/>